<reference evidence="1 2" key="1">
    <citation type="journal article" date="2017" name="Genome Biol. Evol.">
        <title>Phytophthora megakarya and P. palmivora, closely related causal agents of cacao black pod rot, underwent increases in genome sizes and gene numbers by different mechanisms.</title>
        <authorList>
            <person name="Ali S.S."/>
            <person name="Shao J."/>
            <person name="Lary D.J."/>
            <person name="Kronmiller B."/>
            <person name="Shen D."/>
            <person name="Strem M.D."/>
            <person name="Amoako-Attah I."/>
            <person name="Akrofi A.Y."/>
            <person name="Begoude B.A."/>
            <person name="Ten Hoopen G.M."/>
            <person name="Coulibaly K."/>
            <person name="Kebe B.I."/>
            <person name="Melnick R.L."/>
            <person name="Guiltinan M.J."/>
            <person name="Tyler B.M."/>
            <person name="Meinhardt L.W."/>
            <person name="Bailey B.A."/>
        </authorList>
    </citation>
    <scope>NUCLEOTIDE SEQUENCE [LARGE SCALE GENOMIC DNA]</scope>
    <source>
        <strain evidence="2">sbr112.9</strain>
    </source>
</reference>
<name>A0A2P4Y616_9STRA</name>
<proteinExistence type="predicted"/>
<organism evidence="1 2">
    <name type="scientific">Phytophthora palmivora</name>
    <dbReference type="NCBI Taxonomy" id="4796"/>
    <lineage>
        <taxon>Eukaryota</taxon>
        <taxon>Sar</taxon>
        <taxon>Stramenopiles</taxon>
        <taxon>Oomycota</taxon>
        <taxon>Peronosporomycetes</taxon>
        <taxon>Peronosporales</taxon>
        <taxon>Peronosporaceae</taxon>
        <taxon>Phytophthora</taxon>
    </lineage>
</organism>
<dbReference type="AlphaFoldDB" id="A0A2P4Y616"/>
<dbReference type="Proteomes" id="UP000237271">
    <property type="component" value="Unassembled WGS sequence"/>
</dbReference>
<accession>A0A2P4Y616</accession>
<evidence type="ECO:0000313" key="1">
    <source>
        <dbReference type="EMBL" id="POM73262.1"/>
    </source>
</evidence>
<protein>
    <submittedName>
        <fullName evidence="1">Uncharacterized protein</fullName>
    </submittedName>
</protein>
<keyword evidence="2" id="KW-1185">Reference proteome</keyword>
<dbReference type="EMBL" id="NCKW01005214">
    <property type="protein sequence ID" value="POM73262.1"/>
    <property type="molecule type" value="Genomic_DNA"/>
</dbReference>
<evidence type="ECO:0000313" key="2">
    <source>
        <dbReference type="Proteomes" id="UP000237271"/>
    </source>
</evidence>
<dbReference type="OrthoDB" id="165536at2759"/>
<sequence length="104" mass="11885">MAPTTHVFRVQLVMEDDTGGQRKLKRSKRHGQLVLDAQSQSAQLVYPRVASFFKRKFDQPLKCVLGRKLLRVYSSNGKRNFTCRLLSEEDAVKCSETLRSFGGH</sequence>
<comment type="caution">
    <text evidence="1">The sequence shown here is derived from an EMBL/GenBank/DDBJ whole genome shotgun (WGS) entry which is preliminary data.</text>
</comment>
<gene>
    <name evidence="1" type="ORF">PHPALM_9909</name>
</gene>